<feature type="compositionally biased region" description="Polar residues" evidence="1">
    <location>
        <begin position="91"/>
        <end position="108"/>
    </location>
</feature>
<feature type="region of interest" description="Disordered" evidence="1">
    <location>
        <begin position="57"/>
        <end position="142"/>
    </location>
</feature>
<dbReference type="Proteomes" id="UP001586593">
    <property type="component" value="Unassembled WGS sequence"/>
</dbReference>
<reference evidence="2 3" key="1">
    <citation type="journal article" date="2024" name="Commun. Biol.">
        <title>Comparative genomic analysis of thermophilic fungi reveals convergent evolutionary adaptations and gene losses.</title>
        <authorList>
            <person name="Steindorff A.S."/>
            <person name="Aguilar-Pontes M.V."/>
            <person name="Robinson A.J."/>
            <person name="Andreopoulos B."/>
            <person name="LaButti K."/>
            <person name="Kuo A."/>
            <person name="Mondo S."/>
            <person name="Riley R."/>
            <person name="Otillar R."/>
            <person name="Haridas S."/>
            <person name="Lipzen A."/>
            <person name="Grimwood J."/>
            <person name="Schmutz J."/>
            <person name="Clum A."/>
            <person name="Reid I.D."/>
            <person name="Moisan M.C."/>
            <person name="Butler G."/>
            <person name="Nguyen T.T.M."/>
            <person name="Dewar K."/>
            <person name="Conant G."/>
            <person name="Drula E."/>
            <person name="Henrissat B."/>
            <person name="Hansel C."/>
            <person name="Singer S."/>
            <person name="Hutchinson M.I."/>
            <person name="de Vries R.P."/>
            <person name="Natvig D.O."/>
            <person name="Powell A.J."/>
            <person name="Tsang A."/>
            <person name="Grigoriev I.V."/>
        </authorList>
    </citation>
    <scope>NUCLEOTIDE SEQUENCE [LARGE SCALE GENOMIC DNA]</scope>
    <source>
        <strain evidence="2 3">ATCC 24622</strain>
    </source>
</reference>
<feature type="region of interest" description="Disordered" evidence="1">
    <location>
        <begin position="224"/>
        <end position="255"/>
    </location>
</feature>
<organism evidence="2 3">
    <name type="scientific">Phialemonium thermophilum</name>
    <dbReference type="NCBI Taxonomy" id="223376"/>
    <lineage>
        <taxon>Eukaryota</taxon>
        <taxon>Fungi</taxon>
        <taxon>Dikarya</taxon>
        <taxon>Ascomycota</taxon>
        <taxon>Pezizomycotina</taxon>
        <taxon>Sordariomycetes</taxon>
        <taxon>Sordariomycetidae</taxon>
        <taxon>Cephalothecales</taxon>
        <taxon>Cephalothecaceae</taxon>
        <taxon>Phialemonium</taxon>
    </lineage>
</organism>
<evidence type="ECO:0000256" key="1">
    <source>
        <dbReference type="SAM" id="MobiDB-lite"/>
    </source>
</evidence>
<dbReference type="EMBL" id="JAZHXJ010002466">
    <property type="protein sequence ID" value="KAL1838494.1"/>
    <property type="molecule type" value="Genomic_DNA"/>
</dbReference>
<evidence type="ECO:0000313" key="2">
    <source>
        <dbReference type="EMBL" id="KAL1838494.1"/>
    </source>
</evidence>
<evidence type="ECO:0000313" key="3">
    <source>
        <dbReference type="Proteomes" id="UP001586593"/>
    </source>
</evidence>
<accession>A0ABR3V9I5</accession>
<protein>
    <submittedName>
        <fullName evidence="2">Uncharacterized protein</fullName>
    </submittedName>
</protein>
<comment type="caution">
    <text evidence="2">The sequence shown here is derived from an EMBL/GenBank/DDBJ whole genome shotgun (WGS) entry which is preliminary data.</text>
</comment>
<keyword evidence="3" id="KW-1185">Reference proteome</keyword>
<name>A0ABR3V9I5_9PEZI</name>
<gene>
    <name evidence="2" type="ORF">VTK73DRAFT_4306</name>
</gene>
<sequence length="255" mass="27111">MLVHSGPSLKTARICMCTCACSVSARVVRRLDIPSLRTLASWHGSAGAVLFISSMTPSLSPTTSTKVRRQSILVTGCTGPRWTGQPERESNPSGMRSGSRTESAQLSPASPGPCASAHGGGTSDRSRDRPLIGPGTDHPRAADWIRDKAPTHVQRAGPSSPSHSLVLLDGWTANPDTDVCDTRCDDSWLARSRDEEADLSATECRPGLARLGYINPEMAGSSLLASGGPQPTIPTLDPPRLHHSIQQPPLLRCRP</sequence>
<proteinExistence type="predicted"/>